<evidence type="ECO:0000313" key="2">
    <source>
        <dbReference type="Proteomes" id="UP000198286"/>
    </source>
</evidence>
<dbReference type="Proteomes" id="UP000198286">
    <property type="component" value="Chromosome"/>
</dbReference>
<name>A0A220Y6I3_MYCIT</name>
<organism evidence="1 2">
    <name type="scientific">Mycobacterium intracellulare subsp. chimaera</name>
    <dbReference type="NCBI Taxonomy" id="222805"/>
    <lineage>
        <taxon>Bacteria</taxon>
        <taxon>Bacillati</taxon>
        <taxon>Actinomycetota</taxon>
        <taxon>Actinomycetes</taxon>
        <taxon>Mycobacteriales</taxon>
        <taxon>Mycobacteriaceae</taxon>
        <taxon>Mycobacterium</taxon>
        <taxon>Mycobacterium avium complex (MAC)</taxon>
    </lineage>
</organism>
<gene>
    <name evidence="1" type="ORF">MYCOZU2_00778</name>
</gene>
<evidence type="ECO:0000313" key="1">
    <source>
        <dbReference type="EMBL" id="ASL13232.1"/>
    </source>
</evidence>
<dbReference type="EMBL" id="CP015267">
    <property type="protein sequence ID" value="ASL13232.1"/>
    <property type="molecule type" value="Genomic_DNA"/>
</dbReference>
<accession>A0A220Y6I3</accession>
<proteinExistence type="predicted"/>
<protein>
    <submittedName>
        <fullName evidence="1">Uncharacterized protein</fullName>
    </submittedName>
</protein>
<dbReference type="AlphaFoldDB" id="A0A220Y6I3"/>
<reference evidence="1 2" key="1">
    <citation type="journal article" date="2017" name="Lancet Infect. Dis.">
        <title>Global outbreak of severe Mycobacterium chimaera disease after cardiac surgery: a molecular epidemiological study.</title>
        <authorList>
            <person name="van Ingen J."/>
            <person name="Kohl T."/>
            <person name="Kranzer K."/>
            <person name="Hasse B."/>
            <person name="Keller P."/>
            <person name="Szafranska A."/>
            <person name="Hillemann D."/>
            <person name="Chand M."/>
            <person name="Schreiber P."/>
            <person name="Sommerstein R."/>
            <person name="Berger C."/>
            <person name="Genoni M."/>
            <person name="Ruegg C."/>
            <person name="Troillet N."/>
            <person name="Widmer A.F."/>
            <person name="Becker S.L."/>
            <person name="Herrmann M."/>
            <person name="Eckmanns T."/>
            <person name="Haller S."/>
            <person name="Hoeller C."/>
            <person name="Debast S.B."/>
            <person name="Wolfhagen M.J."/>
            <person name="Hopman J."/>
            <person name="Kluytmans J."/>
            <person name="Langelaar M."/>
            <person name="Notermans D.W."/>
            <person name="ten Oever J."/>
            <person name="van den Barselaar P."/>
            <person name="Vonk A.B.A."/>
            <person name="Vos M.C."/>
            <person name="Ahmed N."/>
            <person name="Brown T."/>
            <person name="Crook D."/>
            <person name="Lamagni T."/>
            <person name="Phin N."/>
            <person name="Smith E.G."/>
            <person name="Zambon M."/>
            <person name="Serr A."/>
            <person name="Goetting T."/>
            <person name="Ebner W."/>
            <person name="Thuermer A."/>
            <person name="Utpatel C."/>
            <person name="Sproer C."/>
            <person name="Bunk B."/>
            <person name="Nubel U."/>
            <person name="Bloemberg G."/>
            <person name="Bottger E."/>
            <person name="Niemann S."/>
            <person name="Wagner D."/>
            <person name="Sax H."/>
        </authorList>
    </citation>
    <scope>NUCLEOTIDE SEQUENCE [LARGE SCALE GENOMIC DNA]</scope>
    <source>
        <strain evidence="1 2">ZUERICH-2</strain>
    </source>
</reference>
<sequence length="124" mass="13869">MLECRLGRTDFHAQRAIALVQAQLVWLKEHTESTRQRVPVRPHANPFTPTVNEEPAISVFTDSPREKIAVVSAGSLHHVGVKAPAFVGVHNRIDPQRHPQMNTHAPTLNPATDTFVMRRSAIRT</sequence>